<evidence type="ECO:0000256" key="1">
    <source>
        <dbReference type="SAM" id="Coils"/>
    </source>
</evidence>
<reference evidence="3 4" key="1">
    <citation type="submission" date="2018-09" db="EMBL/GenBank/DDBJ databases">
        <title>Genomic Encyclopedia of Archaeal and Bacterial Type Strains, Phase II (KMG-II): from individual species to whole genera.</title>
        <authorList>
            <person name="Goeker M."/>
        </authorList>
    </citation>
    <scope>NUCLEOTIDE SEQUENCE [LARGE SCALE GENOMIC DNA]</scope>
    <source>
        <strain evidence="3 4">DSM 16505</strain>
    </source>
</reference>
<dbReference type="RefSeq" id="WP_120187483.1">
    <property type="nucleotide sequence ID" value="NZ_RAQM01000011.1"/>
</dbReference>
<dbReference type="Proteomes" id="UP000285780">
    <property type="component" value="Unassembled WGS sequence"/>
</dbReference>
<organism evidence="3 4">
    <name type="scientific">Tenacibaculum lutimaris</name>
    <dbReference type="NCBI Taxonomy" id="285258"/>
    <lineage>
        <taxon>Bacteria</taxon>
        <taxon>Pseudomonadati</taxon>
        <taxon>Bacteroidota</taxon>
        <taxon>Flavobacteriia</taxon>
        <taxon>Flavobacteriales</taxon>
        <taxon>Flavobacteriaceae</taxon>
        <taxon>Tenacibaculum</taxon>
    </lineage>
</organism>
<evidence type="ECO:0000313" key="4">
    <source>
        <dbReference type="Proteomes" id="UP000285780"/>
    </source>
</evidence>
<comment type="caution">
    <text evidence="3">The sequence shown here is derived from an EMBL/GenBank/DDBJ whole genome shotgun (WGS) entry which is preliminary data.</text>
</comment>
<keyword evidence="1" id="KW-0175">Coiled coil</keyword>
<feature type="signal peptide" evidence="2">
    <location>
        <begin position="1"/>
        <end position="23"/>
    </location>
</feature>
<gene>
    <name evidence="3" type="ORF">C8N26_2434</name>
</gene>
<protein>
    <recommendedName>
        <fullName evidence="5">Septal ring factor EnvC (AmiA/AmiB activator)</fullName>
    </recommendedName>
</protein>
<keyword evidence="4" id="KW-1185">Reference proteome</keyword>
<feature type="coiled-coil region" evidence="1">
    <location>
        <begin position="27"/>
        <end position="276"/>
    </location>
</feature>
<evidence type="ECO:0000313" key="3">
    <source>
        <dbReference type="EMBL" id="RKF03059.1"/>
    </source>
</evidence>
<dbReference type="AlphaFoldDB" id="A0A420DZ16"/>
<proteinExistence type="predicted"/>
<feature type="chain" id="PRO_5018979798" description="Septal ring factor EnvC (AmiA/AmiB activator)" evidence="2">
    <location>
        <begin position="24"/>
        <end position="282"/>
    </location>
</feature>
<name>A0A420DZ16_9FLAO</name>
<evidence type="ECO:0008006" key="5">
    <source>
        <dbReference type="Google" id="ProtNLM"/>
    </source>
</evidence>
<sequence length="282" mass="32509">MKTLRLLVSIFFVSLISIQQISAQDDIKTLKAQVKNKQSQISANEEILMSGVTALKRVKGNLERFKNSKKATKQEVERKEKIVANMQQRLTKLNSQIDLHKKDLATLERKLARKLKKEQPVEKVENTTQNTEVAYDDNISSEQKEILLQKQKLEEARKKLDEERKARELAYLKEQETLRLEEEKLKQLSNQIKAKEQNISKEKNTLISDLEDDISINEEILISGKEGLAKMKSKLEEAKKDASTSKESIERKEAIISQIETRLLKIENEIDAKKQELAKIKG</sequence>
<accession>A0A420DZ16</accession>
<keyword evidence="2" id="KW-0732">Signal</keyword>
<dbReference type="EMBL" id="RAQM01000011">
    <property type="protein sequence ID" value="RKF03059.1"/>
    <property type="molecule type" value="Genomic_DNA"/>
</dbReference>
<evidence type="ECO:0000256" key="2">
    <source>
        <dbReference type="SAM" id="SignalP"/>
    </source>
</evidence>